<comment type="caution">
    <text evidence="4">The sequence shown here is derived from an EMBL/GenBank/DDBJ whole genome shotgun (WGS) entry which is preliminary data.</text>
</comment>
<keyword evidence="3" id="KW-0812">Transmembrane</keyword>
<dbReference type="InterPro" id="IPR043130">
    <property type="entry name" value="CDP-OH_PTrfase_TM_dom"/>
</dbReference>
<keyword evidence="5" id="KW-1185">Reference proteome</keyword>
<dbReference type="GO" id="GO:0016740">
    <property type="term" value="F:transferase activity"/>
    <property type="evidence" value="ECO:0007669"/>
    <property type="project" value="UniProtKB-KW"/>
</dbReference>
<gene>
    <name evidence="4" type="ORF">ACFPQB_17405</name>
</gene>
<dbReference type="Gene3D" id="1.20.120.1760">
    <property type="match status" value="1"/>
</dbReference>
<accession>A0ABW0ZKX9</accession>
<keyword evidence="1 2" id="KW-0808">Transferase</keyword>
<dbReference type="EC" id="2.7.8.-" evidence="4"/>
<evidence type="ECO:0000313" key="4">
    <source>
        <dbReference type="EMBL" id="MFC5730703.1"/>
    </source>
</evidence>
<dbReference type="Pfam" id="PF01066">
    <property type="entry name" value="CDP-OH_P_transf"/>
    <property type="match status" value="1"/>
</dbReference>
<dbReference type="RefSeq" id="WP_136434449.1">
    <property type="nucleotide sequence ID" value="NZ_JBHSNS010000010.1"/>
</dbReference>
<dbReference type="InterPro" id="IPR048254">
    <property type="entry name" value="CDP_ALCOHOL_P_TRANSF_CS"/>
</dbReference>
<evidence type="ECO:0000256" key="1">
    <source>
        <dbReference type="ARBA" id="ARBA00022679"/>
    </source>
</evidence>
<evidence type="ECO:0000313" key="5">
    <source>
        <dbReference type="Proteomes" id="UP001596072"/>
    </source>
</evidence>
<comment type="similarity">
    <text evidence="2">Belongs to the CDP-alcohol phosphatidyltransferase class-I family.</text>
</comment>
<dbReference type="Proteomes" id="UP001596072">
    <property type="component" value="Unassembled WGS sequence"/>
</dbReference>
<proteinExistence type="inferred from homology"/>
<sequence length="224" mass="24964">MAGSRERIYADPSAERLFTGATIITFVRTVATLVLSLWGAYDGSLTLLVAGLVTYWVGDTLDGEWARRFDCETRMGGLIDMICDRLSCGAFYIGLAWLQPTPFFGDEPMELIAIPVAVYLFEFMVVDMFLSLAYLAWPIRSPNYFYVIDRRIYLWNWSRLGKAANSGLFAILLLVTGWWWLGLIIAVALLVLKCVSLRWLLQLGLPVPERPVPGGAATGRPSAA</sequence>
<protein>
    <submittedName>
        <fullName evidence="4">CDP-alcohol phosphatidyltransferase family protein</fullName>
        <ecNumber evidence="4">2.7.8.-</ecNumber>
    </submittedName>
</protein>
<dbReference type="PROSITE" id="PS00379">
    <property type="entry name" value="CDP_ALCOHOL_P_TRANSF"/>
    <property type="match status" value="1"/>
</dbReference>
<keyword evidence="3" id="KW-1133">Transmembrane helix</keyword>
<dbReference type="InterPro" id="IPR000462">
    <property type="entry name" value="CDP-OH_P_trans"/>
</dbReference>
<dbReference type="EMBL" id="JBHSNS010000010">
    <property type="protein sequence ID" value="MFC5730703.1"/>
    <property type="molecule type" value="Genomic_DNA"/>
</dbReference>
<name>A0ABW0ZKX9_9ACTN</name>
<reference evidence="5" key="1">
    <citation type="journal article" date="2019" name="Int. J. Syst. Evol. Microbiol.">
        <title>The Global Catalogue of Microorganisms (GCM) 10K type strain sequencing project: providing services to taxonomists for standard genome sequencing and annotation.</title>
        <authorList>
            <consortium name="The Broad Institute Genomics Platform"/>
            <consortium name="The Broad Institute Genome Sequencing Center for Infectious Disease"/>
            <person name="Wu L."/>
            <person name="Ma J."/>
        </authorList>
    </citation>
    <scope>NUCLEOTIDE SEQUENCE [LARGE SCALE GENOMIC DNA]</scope>
    <source>
        <strain evidence="5">YIM 94188</strain>
    </source>
</reference>
<feature type="transmembrane region" description="Helical" evidence="3">
    <location>
        <begin position="168"/>
        <end position="192"/>
    </location>
</feature>
<keyword evidence="3" id="KW-0472">Membrane</keyword>
<evidence type="ECO:0000256" key="3">
    <source>
        <dbReference type="SAM" id="Phobius"/>
    </source>
</evidence>
<feature type="transmembrane region" description="Helical" evidence="3">
    <location>
        <begin position="112"/>
        <end position="137"/>
    </location>
</feature>
<feature type="transmembrane region" description="Helical" evidence="3">
    <location>
        <begin position="44"/>
        <end position="61"/>
    </location>
</feature>
<evidence type="ECO:0000256" key="2">
    <source>
        <dbReference type="RuleBase" id="RU003750"/>
    </source>
</evidence>
<organism evidence="4 5">
    <name type="scientific">Nocardioides vastitatis</name>
    <dbReference type="NCBI Taxonomy" id="2568655"/>
    <lineage>
        <taxon>Bacteria</taxon>
        <taxon>Bacillati</taxon>
        <taxon>Actinomycetota</taxon>
        <taxon>Actinomycetes</taxon>
        <taxon>Propionibacteriales</taxon>
        <taxon>Nocardioidaceae</taxon>
        <taxon>Nocardioides</taxon>
    </lineage>
</organism>